<reference evidence="3 4" key="1">
    <citation type="submission" date="2019-03" db="EMBL/GenBank/DDBJ databases">
        <title>Diversity of the mouse oral microbiome.</title>
        <authorList>
            <person name="Joseph S."/>
            <person name="Aduse-Opoku J."/>
            <person name="Curtis M."/>
            <person name="Wade W."/>
            <person name="Hashim A."/>
        </authorList>
    </citation>
    <scope>NUCLEOTIDE SEQUENCE [LARGE SCALE GENOMIC DNA]</scope>
    <source>
        <strain evidence="3 4">HT4</strain>
    </source>
</reference>
<name>A0A4Y9FS41_STRAI</name>
<comment type="caution">
    <text evidence="3">The sequence shown here is derived from an EMBL/GenBank/DDBJ whole genome shotgun (WGS) entry which is preliminary data.</text>
</comment>
<evidence type="ECO:0000256" key="1">
    <source>
        <dbReference type="SAM" id="Phobius"/>
    </source>
</evidence>
<protein>
    <submittedName>
        <fullName evidence="3">Glycosyltransferase family 2 protein</fullName>
    </submittedName>
</protein>
<dbReference type="PANTHER" id="PTHR22916">
    <property type="entry name" value="GLYCOSYLTRANSFERASE"/>
    <property type="match status" value="1"/>
</dbReference>
<dbReference type="InterPro" id="IPR029044">
    <property type="entry name" value="Nucleotide-diphossugar_trans"/>
</dbReference>
<dbReference type="InterPro" id="IPR001173">
    <property type="entry name" value="Glyco_trans_2-like"/>
</dbReference>
<proteinExistence type="predicted"/>
<feature type="domain" description="Glycosyltransferase 2-like" evidence="2">
    <location>
        <begin position="4"/>
        <end position="133"/>
    </location>
</feature>
<keyword evidence="3" id="KW-0808">Transferase</keyword>
<accession>A0A4Y9FS41</accession>
<dbReference type="AlphaFoldDB" id="A0A4Y9FS41"/>
<gene>
    <name evidence="3" type="ORF">E4U01_03815</name>
</gene>
<dbReference type="Pfam" id="PF00535">
    <property type="entry name" value="Glycos_transf_2"/>
    <property type="match status" value="1"/>
</dbReference>
<sequence length="327" mass="37449">MKFSVIVAAYNVVEYLTDCVDSIAQQHFPASEFEVLIINDGSTDQLTGPLCDELAQKYEMVKVIHQPNGGLSSARNTGIKNANGDYLLFVDGDDFWENLDFLALLLQNIQTYNSDLVIFSYDKYYGKDDISTVMFETVRQFGNFSENALELASKGVLTAPAWNKCVKKEFFDNGLDFPVGFLSEDCLYCADVIKVIGTYSILNIDCYKYRQNRIGSITNIVKEKNVHDILKSIDLGMSDIGTFEESIQKSLELYFTISYISILPYVNPYLGNNDIESLLRRYHYLLKYSKYISNKAFKFTGFIAKLFGIKFSTTLFSYLLRYYKKRH</sequence>
<evidence type="ECO:0000259" key="2">
    <source>
        <dbReference type="Pfam" id="PF00535"/>
    </source>
</evidence>
<dbReference type="GO" id="GO:0016758">
    <property type="term" value="F:hexosyltransferase activity"/>
    <property type="evidence" value="ECO:0007669"/>
    <property type="project" value="UniProtKB-ARBA"/>
</dbReference>
<evidence type="ECO:0000313" key="4">
    <source>
        <dbReference type="Proteomes" id="UP000297747"/>
    </source>
</evidence>
<feature type="transmembrane region" description="Helical" evidence="1">
    <location>
        <begin position="299"/>
        <end position="320"/>
    </location>
</feature>
<dbReference type="Gene3D" id="3.90.550.10">
    <property type="entry name" value="Spore Coat Polysaccharide Biosynthesis Protein SpsA, Chain A"/>
    <property type="match status" value="1"/>
</dbReference>
<keyword evidence="1" id="KW-0472">Membrane</keyword>
<dbReference type="CDD" id="cd00761">
    <property type="entry name" value="Glyco_tranf_GTA_type"/>
    <property type="match status" value="1"/>
</dbReference>
<dbReference type="SUPFAM" id="SSF53448">
    <property type="entry name" value="Nucleotide-diphospho-sugar transferases"/>
    <property type="match status" value="1"/>
</dbReference>
<organism evidence="3 4">
    <name type="scientific">Streptococcus acidominimus</name>
    <dbReference type="NCBI Taxonomy" id="1326"/>
    <lineage>
        <taxon>Bacteria</taxon>
        <taxon>Bacillati</taxon>
        <taxon>Bacillota</taxon>
        <taxon>Bacilli</taxon>
        <taxon>Lactobacillales</taxon>
        <taxon>Streptococcaceae</taxon>
        <taxon>Streptococcus</taxon>
    </lineage>
</organism>
<dbReference type="EMBL" id="SPQA01000009">
    <property type="protein sequence ID" value="TFU31079.1"/>
    <property type="molecule type" value="Genomic_DNA"/>
</dbReference>
<keyword evidence="1" id="KW-0812">Transmembrane</keyword>
<evidence type="ECO:0000313" key="3">
    <source>
        <dbReference type="EMBL" id="TFU31079.1"/>
    </source>
</evidence>
<dbReference type="RefSeq" id="WP_135052626.1">
    <property type="nucleotide sequence ID" value="NZ_JADGLI010000009.1"/>
</dbReference>
<dbReference type="PANTHER" id="PTHR22916:SF3">
    <property type="entry name" value="UDP-GLCNAC:BETAGAL BETA-1,3-N-ACETYLGLUCOSAMINYLTRANSFERASE-LIKE PROTEIN 1"/>
    <property type="match status" value="1"/>
</dbReference>
<keyword evidence="1" id="KW-1133">Transmembrane helix</keyword>
<dbReference type="Proteomes" id="UP000297747">
    <property type="component" value="Unassembled WGS sequence"/>
</dbReference>